<comment type="caution">
    <text evidence="2">The sequence shown here is derived from an EMBL/GenBank/DDBJ whole genome shotgun (WGS) entry which is preliminary data.</text>
</comment>
<keyword evidence="1" id="KW-0732">Signal</keyword>
<name>A0A9Q0N0C8_9DIPT</name>
<dbReference type="AlphaFoldDB" id="A0A9Q0N0C8"/>
<reference evidence="2" key="1">
    <citation type="submission" date="2022-07" db="EMBL/GenBank/DDBJ databases">
        <authorList>
            <person name="Trinca V."/>
            <person name="Uliana J.V.C."/>
            <person name="Torres T.T."/>
            <person name="Ward R.J."/>
            <person name="Monesi N."/>
        </authorList>
    </citation>
    <scope>NUCLEOTIDE SEQUENCE</scope>
    <source>
        <strain evidence="2">HSMRA1968</strain>
        <tissue evidence="2">Whole embryos</tissue>
    </source>
</reference>
<protein>
    <submittedName>
        <fullName evidence="2">Uncharacterized protein</fullName>
    </submittedName>
</protein>
<evidence type="ECO:0000313" key="3">
    <source>
        <dbReference type="Proteomes" id="UP001151699"/>
    </source>
</evidence>
<dbReference type="EMBL" id="WJQU01000002">
    <property type="protein sequence ID" value="KAJ6640891.1"/>
    <property type="molecule type" value="Genomic_DNA"/>
</dbReference>
<feature type="chain" id="PRO_5040174692" evidence="1">
    <location>
        <begin position="20"/>
        <end position="283"/>
    </location>
</feature>
<sequence>MILKLGVLIAFLCVNICSATTSKIHNGESYSVENLWKKTNYWCKRKPDWIKPVQKYYDDLMIAFNTFPGQVTLAAEMVKAKFRELLTEVITFSNSDAKILSAGATGILESFARVKIDILSAAGIINEFQRVLPILMEAHRNVITNMTNIIGDELVCATNNAISDLQSEFNLYVDKFKAAGGKKEINYKPVMKCVQKLVNTIKLKGDVKLSNCQLVNLFVRHARVVLSLILNYIIILVHGLSSSSKAVLLERKCEKLMVSSWQWQHSFVVSPTVQNIFRYKYYH</sequence>
<dbReference type="OrthoDB" id="10334385at2759"/>
<proteinExistence type="predicted"/>
<keyword evidence="3" id="KW-1185">Reference proteome</keyword>
<evidence type="ECO:0000256" key="1">
    <source>
        <dbReference type="SAM" id="SignalP"/>
    </source>
</evidence>
<accession>A0A9Q0N0C8</accession>
<organism evidence="2 3">
    <name type="scientific">Pseudolycoriella hygida</name>
    <dbReference type="NCBI Taxonomy" id="35572"/>
    <lineage>
        <taxon>Eukaryota</taxon>
        <taxon>Metazoa</taxon>
        <taxon>Ecdysozoa</taxon>
        <taxon>Arthropoda</taxon>
        <taxon>Hexapoda</taxon>
        <taxon>Insecta</taxon>
        <taxon>Pterygota</taxon>
        <taxon>Neoptera</taxon>
        <taxon>Endopterygota</taxon>
        <taxon>Diptera</taxon>
        <taxon>Nematocera</taxon>
        <taxon>Sciaroidea</taxon>
        <taxon>Sciaridae</taxon>
        <taxon>Pseudolycoriella</taxon>
    </lineage>
</organism>
<evidence type="ECO:0000313" key="2">
    <source>
        <dbReference type="EMBL" id="KAJ6640891.1"/>
    </source>
</evidence>
<dbReference type="Proteomes" id="UP001151699">
    <property type="component" value="Chromosome B"/>
</dbReference>
<feature type="signal peptide" evidence="1">
    <location>
        <begin position="1"/>
        <end position="19"/>
    </location>
</feature>
<gene>
    <name evidence="2" type="ORF">Bhyg_05824</name>
</gene>